<proteinExistence type="predicted"/>
<sequence length="172" mass="18768">MAARKDGLGQAFAQGNFELDQAVLDALPSPGTEVISAHAYGQWVWAKQAKILCRLSNGETVTYFLKVTTGESDREMTEGQFEADKALHAVSPSFCPRPIAWAKYKSTPGPDSYFLLAEFREYDAAIVCGHSIDMSRATPAFQSGPKLVIVRLSMLPLPIRETSVSCGICVHL</sequence>
<accession>A0ABR4EKP7</accession>
<protein>
    <submittedName>
        <fullName evidence="1">Uncharacterized protein</fullName>
    </submittedName>
</protein>
<name>A0ABR4EKP7_9PEZI</name>
<dbReference type="EMBL" id="JBAWTH010000045">
    <property type="protein sequence ID" value="KAL2283019.1"/>
    <property type="molecule type" value="Genomic_DNA"/>
</dbReference>
<evidence type="ECO:0000313" key="1">
    <source>
        <dbReference type="EMBL" id="KAL2283019.1"/>
    </source>
</evidence>
<reference evidence="1 2" key="1">
    <citation type="submission" date="2024-03" db="EMBL/GenBank/DDBJ databases">
        <title>A high-quality draft genome sequence of Diaporthe vaccinii, a causative agent of upright dieback and viscid rot disease in cranberry plants.</title>
        <authorList>
            <person name="Sarrasin M."/>
            <person name="Lang B.F."/>
            <person name="Burger G."/>
        </authorList>
    </citation>
    <scope>NUCLEOTIDE SEQUENCE [LARGE SCALE GENOMIC DNA]</scope>
    <source>
        <strain evidence="1 2">IS7</strain>
    </source>
</reference>
<keyword evidence="2" id="KW-1185">Reference proteome</keyword>
<comment type="caution">
    <text evidence="1">The sequence shown here is derived from an EMBL/GenBank/DDBJ whole genome shotgun (WGS) entry which is preliminary data.</text>
</comment>
<dbReference type="Proteomes" id="UP001600888">
    <property type="component" value="Unassembled WGS sequence"/>
</dbReference>
<evidence type="ECO:0000313" key="2">
    <source>
        <dbReference type="Proteomes" id="UP001600888"/>
    </source>
</evidence>
<organism evidence="1 2">
    <name type="scientific">Diaporthe vaccinii</name>
    <dbReference type="NCBI Taxonomy" id="105482"/>
    <lineage>
        <taxon>Eukaryota</taxon>
        <taxon>Fungi</taxon>
        <taxon>Dikarya</taxon>
        <taxon>Ascomycota</taxon>
        <taxon>Pezizomycotina</taxon>
        <taxon>Sordariomycetes</taxon>
        <taxon>Sordariomycetidae</taxon>
        <taxon>Diaporthales</taxon>
        <taxon>Diaporthaceae</taxon>
        <taxon>Diaporthe</taxon>
        <taxon>Diaporthe eres species complex</taxon>
    </lineage>
</organism>
<gene>
    <name evidence="1" type="ORF">FJTKL_10145</name>
</gene>